<evidence type="ECO:0000256" key="1">
    <source>
        <dbReference type="SAM" id="Coils"/>
    </source>
</evidence>
<dbReference type="VEuPathDB" id="FungiDB:H257_05319"/>
<protein>
    <submittedName>
        <fullName evidence="4">Uncharacterized protein</fullName>
    </submittedName>
</protein>
<evidence type="ECO:0000256" key="2">
    <source>
        <dbReference type="SAM" id="Phobius"/>
    </source>
</evidence>
<keyword evidence="2" id="KW-0472">Membrane</keyword>
<reference evidence="4" key="1">
    <citation type="submission" date="2013-12" db="EMBL/GenBank/DDBJ databases">
        <title>The Genome Sequence of Aphanomyces astaci APO3.</title>
        <authorList>
            <consortium name="The Broad Institute Genomics Platform"/>
            <person name="Russ C."/>
            <person name="Tyler B."/>
            <person name="van West P."/>
            <person name="Dieguez-Uribeondo J."/>
            <person name="Young S.K."/>
            <person name="Zeng Q."/>
            <person name="Gargeya S."/>
            <person name="Fitzgerald M."/>
            <person name="Abouelleil A."/>
            <person name="Alvarado L."/>
            <person name="Chapman S.B."/>
            <person name="Gainer-Dewar J."/>
            <person name="Goldberg J."/>
            <person name="Griggs A."/>
            <person name="Gujja S."/>
            <person name="Hansen M."/>
            <person name="Howarth C."/>
            <person name="Imamovic A."/>
            <person name="Ireland A."/>
            <person name="Larimer J."/>
            <person name="McCowan C."/>
            <person name="Murphy C."/>
            <person name="Pearson M."/>
            <person name="Poon T.W."/>
            <person name="Priest M."/>
            <person name="Roberts A."/>
            <person name="Saif S."/>
            <person name="Shea T."/>
            <person name="Sykes S."/>
            <person name="Wortman J."/>
            <person name="Nusbaum C."/>
            <person name="Birren B."/>
        </authorList>
    </citation>
    <scope>NUCLEOTIDE SEQUENCE [LARGE SCALE GENOMIC DNA]</scope>
    <source>
        <strain evidence="4">APO3</strain>
    </source>
</reference>
<feature type="signal peptide" evidence="3">
    <location>
        <begin position="1"/>
        <end position="27"/>
    </location>
</feature>
<feature type="transmembrane region" description="Helical" evidence="2">
    <location>
        <begin position="341"/>
        <end position="361"/>
    </location>
</feature>
<feature type="transmembrane region" description="Helical" evidence="2">
    <location>
        <begin position="309"/>
        <end position="329"/>
    </location>
</feature>
<feature type="coiled-coil region" evidence="1">
    <location>
        <begin position="112"/>
        <end position="139"/>
    </location>
</feature>
<dbReference type="GeneID" id="20807315"/>
<name>W4GRT7_APHAT</name>
<evidence type="ECO:0000313" key="4">
    <source>
        <dbReference type="EMBL" id="ETV81724.1"/>
    </source>
</evidence>
<dbReference type="RefSeq" id="XP_009828461.1">
    <property type="nucleotide sequence ID" value="XM_009830159.1"/>
</dbReference>
<organism evidence="4">
    <name type="scientific">Aphanomyces astaci</name>
    <name type="common">Crayfish plague agent</name>
    <dbReference type="NCBI Taxonomy" id="112090"/>
    <lineage>
        <taxon>Eukaryota</taxon>
        <taxon>Sar</taxon>
        <taxon>Stramenopiles</taxon>
        <taxon>Oomycota</taxon>
        <taxon>Saprolegniomycetes</taxon>
        <taxon>Saprolegniales</taxon>
        <taxon>Verrucalvaceae</taxon>
        <taxon>Aphanomyces</taxon>
    </lineage>
</organism>
<proteinExistence type="predicted"/>
<keyword evidence="1" id="KW-0175">Coiled coil</keyword>
<keyword evidence="2" id="KW-0812">Transmembrane</keyword>
<keyword evidence="2" id="KW-1133">Transmembrane helix</keyword>
<feature type="transmembrane region" description="Helical" evidence="2">
    <location>
        <begin position="411"/>
        <end position="428"/>
    </location>
</feature>
<dbReference type="OrthoDB" id="69064at2759"/>
<gene>
    <name evidence="4" type="ORF">H257_05319</name>
</gene>
<keyword evidence="3" id="KW-0732">Signal</keyword>
<dbReference type="STRING" id="112090.W4GRT7"/>
<dbReference type="EMBL" id="KI913123">
    <property type="protein sequence ID" value="ETV81724.1"/>
    <property type="molecule type" value="Genomic_DNA"/>
</dbReference>
<dbReference type="AlphaFoldDB" id="W4GRT7"/>
<sequence length="489" mass="53175">MVSLWSFRHVLLVTCLLVHASLLAALAGDITRRQDENVDANGTIQASPNNDAATDVVQSAVPPTAVAVPTAAPLVPPVMDDTALKVCLATVDKLSLDAAVVAKQLTAATELANAAQRSMEKEAKENIRAQAELAAYKRSHVDAMASEVQLRESAERELATQKDASFAIAKELEAHKQAVDGLKDELSKEIERSLELKRAEGVAATALLDKVVAYDLLIDKHKALESVYNDALEHLAHPMLSEYLRARGNELGDMRPELRAALEKAKSVMALPSNVLEKLDRGKQALLQGHEHLRSGVAPYVGDKHAASVSVGLLGLLMLPPLYVVYRFVHGVQRALQAHHFVLVLNFVASSYFAVVGASSIMYHEDVLHNLQKHNPPASALLQFATLGVFIAQLWWSGVFVLVLLDSRLKYAQLVHVAASVGVVVHYYEHVWTLAMLDQEHQLQDSLFFMYAVVYAAGLVPALVSGAKLVNCIQSTSVVARPLDSLKRS</sequence>
<feature type="transmembrane region" description="Helical" evidence="2">
    <location>
        <begin position="381"/>
        <end position="404"/>
    </location>
</feature>
<accession>W4GRT7</accession>
<feature type="chain" id="PRO_5004842745" evidence="3">
    <location>
        <begin position="28"/>
        <end position="489"/>
    </location>
</feature>
<feature type="transmembrane region" description="Helical" evidence="2">
    <location>
        <begin position="448"/>
        <end position="467"/>
    </location>
</feature>
<evidence type="ECO:0000256" key="3">
    <source>
        <dbReference type="SAM" id="SignalP"/>
    </source>
</evidence>